<proteinExistence type="predicted"/>
<dbReference type="Proteomes" id="UP000709295">
    <property type="component" value="Unassembled WGS sequence"/>
</dbReference>
<keyword evidence="2" id="KW-1185">Reference proteome</keyword>
<sequence>MIYQSGHAVRVTSTTARVGQAYAVCLAVGIQSSRQQSATTTTRPTDIVISILSFARAVNIVCTVTIPANCDAISFNLSHAASCSCDKVFRDMRFLDADFRD</sequence>
<accession>A0A8J5I7H8</accession>
<dbReference type="AlphaFoldDB" id="A0A8J5I7H8"/>
<protein>
    <submittedName>
        <fullName evidence="1">Uncharacterized protein</fullName>
    </submittedName>
</protein>
<evidence type="ECO:0000313" key="2">
    <source>
        <dbReference type="Proteomes" id="UP000709295"/>
    </source>
</evidence>
<gene>
    <name evidence="1" type="ORF">JG688_00014628</name>
</gene>
<evidence type="ECO:0000313" key="1">
    <source>
        <dbReference type="EMBL" id="KAG6949429.1"/>
    </source>
</evidence>
<organism evidence="1 2">
    <name type="scientific">Phytophthora aleatoria</name>
    <dbReference type="NCBI Taxonomy" id="2496075"/>
    <lineage>
        <taxon>Eukaryota</taxon>
        <taxon>Sar</taxon>
        <taxon>Stramenopiles</taxon>
        <taxon>Oomycota</taxon>
        <taxon>Peronosporomycetes</taxon>
        <taxon>Peronosporales</taxon>
        <taxon>Peronosporaceae</taxon>
        <taxon>Phytophthora</taxon>
    </lineage>
</organism>
<comment type="caution">
    <text evidence="1">The sequence shown here is derived from an EMBL/GenBank/DDBJ whole genome shotgun (WGS) entry which is preliminary data.</text>
</comment>
<reference evidence="1" key="1">
    <citation type="submission" date="2021-01" db="EMBL/GenBank/DDBJ databases">
        <title>Phytophthora aleatoria, a newly-described species from Pinus radiata is distinct from Phytophthora cactorum isolates based on comparative genomics.</title>
        <authorList>
            <person name="Mcdougal R."/>
            <person name="Panda P."/>
            <person name="Williams N."/>
            <person name="Studholme D.J."/>
        </authorList>
    </citation>
    <scope>NUCLEOTIDE SEQUENCE</scope>
    <source>
        <strain evidence="1">NZFS 4037</strain>
    </source>
</reference>
<name>A0A8J5I7H8_9STRA</name>
<dbReference type="EMBL" id="JAENGY010001424">
    <property type="protein sequence ID" value="KAG6949429.1"/>
    <property type="molecule type" value="Genomic_DNA"/>
</dbReference>